<organism evidence="2 3">
    <name type="scientific">Aspergillus fumigatiaffinis</name>
    <dbReference type="NCBI Taxonomy" id="340414"/>
    <lineage>
        <taxon>Eukaryota</taxon>
        <taxon>Fungi</taxon>
        <taxon>Dikarya</taxon>
        <taxon>Ascomycota</taxon>
        <taxon>Pezizomycotina</taxon>
        <taxon>Eurotiomycetes</taxon>
        <taxon>Eurotiomycetidae</taxon>
        <taxon>Eurotiales</taxon>
        <taxon>Aspergillaceae</taxon>
        <taxon>Aspergillus</taxon>
        <taxon>Aspergillus subgen. Fumigati</taxon>
    </lineage>
</organism>
<dbReference type="OrthoDB" id="4493097at2759"/>
<sequence>MSDLPIPDWLDISTASFLSTPEDMTDTLDSHSLLPDDQFANNASLYNNGSNGNPRNDSNYLFSDPLLYEDPSLPFEIDMHPPAQFQRQPTNQMPPFHATSSIGLQNVSQGCGFLRENLQSESAPGTVSSIDTYHPTKPAVDESLTSDQTKSTVASNGPAPPAQKTRKRHVSIRSQFSNGHQLKL</sequence>
<feature type="compositionally biased region" description="Polar residues" evidence="1">
    <location>
        <begin position="172"/>
        <end position="184"/>
    </location>
</feature>
<reference evidence="2" key="2">
    <citation type="submission" date="2020-04" db="EMBL/GenBank/DDBJ databases">
        <authorList>
            <person name="Santos R.A.C."/>
            <person name="Steenwyk J.L."/>
            <person name="Rivero-Menendez O."/>
            <person name="Mead M.E."/>
            <person name="Silva L.P."/>
            <person name="Bastos R.W."/>
            <person name="Alastruey-Izquierdo A."/>
            <person name="Goldman G.H."/>
            <person name="Rokas A."/>
        </authorList>
    </citation>
    <scope>NUCLEOTIDE SEQUENCE</scope>
    <source>
        <strain evidence="2">CNM-CM6805</strain>
    </source>
</reference>
<feature type="compositionally biased region" description="Polar residues" evidence="1">
    <location>
        <begin position="143"/>
        <end position="155"/>
    </location>
</feature>
<name>A0A8H4EEB2_9EURO</name>
<protein>
    <submittedName>
        <fullName evidence="2">Uncharacterized protein</fullName>
    </submittedName>
</protein>
<evidence type="ECO:0000313" key="2">
    <source>
        <dbReference type="EMBL" id="KAF4232165.1"/>
    </source>
</evidence>
<dbReference type="AlphaFoldDB" id="A0A8H4EEB2"/>
<feature type="region of interest" description="Disordered" evidence="1">
    <location>
        <begin position="120"/>
        <end position="184"/>
    </location>
</feature>
<dbReference type="EMBL" id="JAAAPX010000094">
    <property type="protein sequence ID" value="KAF4232165.1"/>
    <property type="molecule type" value="Genomic_DNA"/>
</dbReference>
<gene>
    <name evidence="2" type="ORF">CNMCM6805_010114</name>
</gene>
<evidence type="ECO:0000313" key="3">
    <source>
        <dbReference type="Proteomes" id="UP000653565"/>
    </source>
</evidence>
<dbReference type="Proteomes" id="UP000653565">
    <property type="component" value="Unassembled WGS sequence"/>
</dbReference>
<reference evidence="2" key="1">
    <citation type="journal article" date="2020" name="bioRxiv">
        <title>Genomic and phenotypic heterogeneity of clinical isolates of the human pathogens Aspergillus fumigatus, Aspergillus lentulus and Aspergillus fumigatiaffinis.</title>
        <authorList>
            <person name="dos Santos R.A.C."/>
            <person name="Steenwyk J.L."/>
            <person name="Rivero-Menendez O."/>
            <person name="Mead M.E."/>
            <person name="Silva L.P."/>
            <person name="Bastos R.W."/>
            <person name="Alastruey-Izquierdo A."/>
            <person name="Goldman G.H."/>
            <person name="Rokas A."/>
        </authorList>
    </citation>
    <scope>NUCLEOTIDE SEQUENCE</scope>
    <source>
        <strain evidence="2">CNM-CM6805</strain>
    </source>
</reference>
<keyword evidence="3" id="KW-1185">Reference proteome</keyword>
<evidence type="ECO:0000256" key="1">
    <source>
        <dbReference type="SAM" id="MobiDB-lite"/>
    </source>
</evidence>
<feature type="compositionally biased region" description="Polar residues" evidence="1">
    <location>
        <begin position="44"/>
        <end position="61"/>
    </location>
</feature>
<proteinExistence type="predicted"/>
<accession>A0A8H4EEB2</accession>
<comment type="caution">
    <text evidence="2">The sequence shown here is derived from an EMBL/GenBank/DDBJ whole genome shotgun (WGS) entry which is preliminary data.</text>
</comment>
<feature type="region of interest" description="Disordered" evidence="1">
    <location>
        <begin position="44"/>
        <end position="63"/>
    </location>
</feature>
<feature type="compositionally biased region" description="Polar residues" evidence="1">
    <location>
        <begin position="120"/>
        <end position="131"/>
    </location>
</feature>